<name>A0A9D5AIQ3_PEA</name>
<gene>
    <name evidence="2" type="ORF">KIW84_055629</name>
</gene>
<evidence type="ECO:0000256" key="1">
    <source>
        <dbReference type="SAM" id="MobiDB-lite"/>
    </source>
</evidence>
<evidence type="ECO:0000313" key="2">
    <source>
        <dbReference type="EMBL" id="KAI5410213.1"/>
    </source>
</evidence>
<dbReference type="Gene3D" id="2.60.34.10">
    <property type="entry name" value="Substrate Binding Domain Of DNAk, Chain A, domain 1"/>
    <property type="match status" value="1"/>
</dbReference>
<sequence>MLDSVGPKLRLSKAVELVDRHLQSIRTAEKITQKDPSNLPFPKDKPWMIQLVAATCISLDEGPSPVDSRHLNRPQTCSTRTIAMTKKDLEAPVWDCVIGPISVGSNGVIFPKGHLIPSTAVLQLQQNDFFHLEAFYPNQYELPPGISPKISSFMIGPLPESHGSKTRVKVPRTKSDTSHDLASNLSGHEHRRKVASVEKSIVDTSKCKTVPSLGTKKHGDHHLILVIDYSQLLKKIQLHIPCLQKLTIITHCLQKSVLLLIFHDTHFGKTRLKESVADYVAVTPIVSKDGAVILGSKRSTVFEVDAKAGKILRSYGAADFHNASTTAVWSGDKDRERFSTVVGANNNELADPGKLNLPEFLLQIVRTDYLFYNLWVLASLDAEGEYASDVDSGLDFAMPYACPDSKLREVYRQRKNFLFEPVNFERLSDVSSYQENGMLPMSVSHLMLPSQPKSEKFLPGHNGNMMLPRPVPNSLQPEISFYDSNDNNAVVLPQPHMEIAAPRDLGEHYTSIFSCWSFATRNENSWEANKKLSLLGCLCGYLPD</sequence>
<dbReference type="AlphaFoldDB" id="A0A9D5AIQ3"/>
<dbReference type="EMBL" id="JAMSHJ010000005">
    <property type="protein sequence ID" value="KAI5410213.1"/>
    <property type="molecule type" value="Genomic_DNA"/>
</dbReference>
<accession>A0A9D5AIQ3</accession>
<comment type="caution">
    <text evidence="2">The sequence shown here is derived from an EMBL/GenBank/DDBJ whole genome shotgun (WGS) entry which is preliminary data.</text>
</comment>
<organism evidence="2 3">
    <name type="scientific">Pisum sativum</name>
    <name type="common">Garden pea</name>
    <name type="synonym">Lathyrus oleraceus</name>
    <dbReference type="NCBI Taxonomy" id="3888"/>
    <lineage>
        <taxon>Eukaryota</taxon>
        <taxon>Viridiplantae</taxon>
        <taxon>Streptophyta</taxon>
        <taxon>Embryophyta</taxon>
        <taxon>Tracheophyta</taxon>
        <taxon>Spermatophyta</taxon>
        <taxon>Magnoliopsida</taxon>
        <taxon>eudicotyledons</taxon>
        <taxon>Gunneridae</taxon>
        <taxon>Pentapetalae</taxon>
        <taxon>rosids</taxon>
        <taxon>fabids</taxon>
        <taxon>Fabales</taxon>
        <taxon>Fabaceae</taxon>
        <taxon>Papilionoideae</taxon>
        <taxon>50 kb inversion clade</taxon>
        <taxon>NPAAA clade</taxon>
        <taxon>Hologalegina</taxon>
        <taxon>IRL clade</taxon>
        <taxon>Fabeae</taxon>
        <taxon>Lathyrus</taxon>
    </lineage>
</organism>
<evidence type="ECO:0000313" key="3">
    <source>
        <dbReference type="Proteomes" id="UP001058974"/>
    </source>
</evidence>
<feature type="region of interest" description="Disordered" evidence="1">
    <location>
        <begin position="162"/>
        <end position="185"/>
    </location>
</feature>
<keyword evidence="3" id="KW-1185">Reference proteome</keyword>
<proteinExistence type="predicted"/>
<protein>
    <submittedName>
        <fullName evidence="2">Uncharacterized protein</fullName>
    </submittedName>
</protein>
<reference evidence="2 3" key="1">
    <citation type="journal article" date="2022" name="Nat. Genet.">
        <title>Improved pea reference genome and pan-genome highlight genomic features and evolutionary characteristics.</title>
        <authorList>
            <person name="Yang T."/>
            <person name="Liu R."/>
            <person name="Luo Y."/>
            <person name="Hu S."/>
            <person name="Wang D."/>
            <person name="Wang C."/>
            <person name="Pandey M.K."/>
            <person name="Ge S."/>
            <person name="Xu Q."/>
            <person name="Li N."/>
            <person name="Li G."/>
            <person name="Huang Y."/>
            <person name="Saxena R.K."/>
            <person name="Ji Y."/>
            <person name="Li M."/>
            <person name="Yan X."/>
            <person name="He Y."/>
            <person name="Liu Y."/>
            <person name="Wang X."/>
            <person name="Xiang C."/>
            <person name="Varshney R.K."/>
            <person name="Ding H."/>
            <person name="Gao S."/>
            <person name="Zong X."/>
        </authorList>
    </citation>
    <scope>NUCLEOTIDE SEQUENCE [LARGE SCALE GENOMIC DNA]</scope>
    <source>
        <strain evidence="2 3">cv. Zhongwan 6</strain>
    </source>
</reference>
<dbReference type="Gramene" id="Psat05G0562900-T1">
    <property type="protein sequence ID" value="KAI5410213.1"/>
    <property type="gene ID" value="KIW84_055629"/>
</dbReference>
<dbReference type="Proteomes" id="UP001058974">
    <property type="component" value="Chromosome 5"/>
</dbReference>
<dbReference type="InterPro" id="IPR029047">
    <property type="entry name" value="HSP70_peptide-bd_sf"/>
</dbReference>